<dbReference type="InterPro" id="IPR004808">
    <property type="entry name" value="AP_endonuc_1"/>
</dbReference>
<dbReference type="InterPro" id="IPR005135">
    <property type="entry name" value="Endo/exonuclease/phosphatase"/>
</dbReference>
<dbReference type="GO" id="GO:0003677">
    <property type="term" value="F:DNA binding"/>
    <property type="evidence" value="ECO:0007669"/>
    <property type="project" value="InterPro"/>
</dbReference>
<organism evidence="10 11">
    <name type="scientific">Granulibacter bethesdensis</name>
    <dbReference type="NCBI Taxonomy" id="364410"/>
    <lineage>
        <taxon>Bacteria</taxon>
        <taxon>Pseudomonadati</taxon>
        <taxon>Pseudomonadota</taxon>
        <taxon>Alphaproteobacteria</taxon>
        <taxon>Acetobacterales</taxon>
        <taxon>Acetobacteraceae</taxon>
        <taxon>Granulibacter</taxon>
    </lineage>
</organism>
<evidence type="ECO:0000256" key="7">
    <source>
        <dbReference type="PIRSR" id="PIRSR604808-3"/>
    </source>
</evidence>
<dbReference type="AlphaFoldDB" id="A0AAC9P8H9"/>
<evidence type="ECO:0000259" key="9">
    <source>
        <dbReference type="Pfam" id="PF03372"/>
    </source>
</evidence>
<feature type="site" description="Important for catalytic activity" evidence="7">
    <location>
        <position position="250"/>
    </location>
</feature>
<gene>
    <name evidence="10" type="ORF">GbCGDNIH9_1263</name>
</gene>
<dbReference type="SUPFAM" id="SSF56219">
    <property type="entry name" value="DNase I-like"/>
    <property type="match status" value="1"/>
</dbReference>
<dbReference type="PROSITE" id="PS51435">
    <property type="entry name" value="AP_NUCLEASE_F1_4"/>
    <property type="match status" value="1"/>
</dbReference>
<dbReference type="PROSITE" id="PS00726">
    <property type="entry name" value="AP_NUCLEASE_F1_1"/>
    <property type="match status" value="1"/>
</dbReference>
<feature type="binding site" evidence="6">
    <location>
        <position position="39"/>
    </location>
    <ligand>
        <name>Mg(2+)</name>
        <dbReference type="ChEBI" id="CHEBI:18420"/>
        <label>1</label>
    </ligand>
</feature>
<reference evidence="11" key="1">
    <citation type="submission" date="2016-11" db="EMBL/GenBank/DDBJ databases">
        <title>Comparative genomic and phenotypic analysis of Granulibacter bethesdensis clinical isolates from patients with chronic granulomatous disease.</title>
        <authorList>
            <person name="Zarember K.A."/>
            <person name="Porcella S.F."/>
            <person name="Chu J."/>
            <person name="Ding L."/>
            <person name="Dahlstrom E."/>
            <person name="Barbian K."/>
            <person name="Martens C."/>
            <person name="Sykora L."/>
            <person name="Kramer S."/>
            <person name="Pettinato A.M."/>
            <person name="Hong H."/>
            <person name="Wald G."/>
            <person name="Berg L.J."/>
            <person name="Rogge L.S."/>
            <person name="Greenberg D.E."/>
            <person name="Falcone E.L."/>
            <person name="Neves J.F."/>
            <person name="Simoes M.J."/>
            <person name="Casal M."/>
            <person name="Rodriguez-Lopez F.C."/>
            <person name="Zelazny A."/>
            <person name="Gallin J.I."/>
            <person name="Holland S.M."/>
        </authorList>
    </citation>
    <scope>NUCLEOTIDE SEQUENCE [LARGE SCALE GENOMIC DNA]</scope>
    <source>
        <strain evidence="11">NIH9.1</strain>
    </source>
</reference>
<keyword evidence="4 6" id="KW-0460">Magnesium</keyword>
<feature type="domain" description="Endonuclease/exonuclease/phosphatase" evidence="9">
    <location>
        <begin position="36"/>
        <end position="280"/>
    </location>
</feature>
<feature type="active site" description="Proton donor/acceptor" evidence="5">
    <location>
        <position position="179"/>
    </location>
</feature>
<dbReference type="PANTHER" id="PTHR43250">
    <property type="entry name" value="EXODEOXYRIBONUCLEASE III"/>
    <property type="match status" value="1"/>
</dbReference>
<evidence type="ECO:0000256" key="6">
    <source>
        <dbReference type="PIRSR" id="PIRSR604808-2"/>
    </source>
</evidence>
<evidence type="ECO:0000256" key="3">
    <source>
        <dbReference type="ARBA" id="ARBA00022801"/>
    </source>
</evidence>
<dbReference type="NCBIfam" id="TIGR00633">
    <property type="entry name" value="xth"/>
    <property type="match status" value="1"/>
</dbReference>
<dbReference type="CDD" id="cd09086">
    <property type="entry name" value="ExoIII-like_AP-endo"/>
    <property type="match status" value="1"/>
</dbReference>
<comment type="similarity">
    <text evidence="1">Belongs to the DNA repair enzymes AP/ExoA family.</text>
</comment>
<evidence type="ECO:0000313" key="11">
    <source>
        <dbReference type="Proteomes" id="UP000182373"/>
    </source>
</evidence>
<name>A0AAC9P8H9_9PROT</name>
<feature type="site" description="Interaction with DNA substrate" evidence="7">
    <location>
        <position position="280"/>
    </location>
</feature>
<protein>
    <submittedName>
        <fullName evidence="10">Exodeoxyribonuclease III</fullName>
        <ecNumber evidence="10">3.1.11.2</ecNumber>
    </submittedName>
</protein>
<feature type="binding site" evidence="6">
    <location>
        <position position="66"/>
    </location>
    <ligand>
        <name>Mg(2+)</name>
        <dbReference type="ChEBI" id="CHEBI:18420"/>
        <label>1</label>
    </ligand>
</feature>
<dbReference type="GO" id="GO:0006281">
    <property type="term" value="P:DNA repair"/>
    <property type="evidence" value="ECO:0007669"/>
    <property type="project" value="InterPro"/>
</dbReference>
<evidence type="ECO:0000256" key="1">
    <source>
        <dbReference type="ARBA" id="ARBA00007092"/>
    </source>
</evidence>
<proteinExistence type="inferred from homology"/>
<dbReference type="InterPro" id="IPR020847">
    <property type="entry name" value="AP_endonuclease_F1_BS"/>
</dbReference>
<feature type="compositionally biased region" description="Basic and acidic residues" evidence="8">
    <location>
        <begin position="267"/>
        <end position="277"/>
    </location>
</feature>
<keyword evidence="6" id="KW-0464">Manganese</keyword>
<dbReference type="InterPro" id="IPR036691">
    <property type="entry name" value="Endo/exonu/phosph_ase_sf"/>
</dbReference>
<dbReference type="Gene3D" id="3.60.10.10">
    <property type="entry name" value="Endonuclease/exonuclease/phosphatase"/>
    <property type="match status" value="1"/>
</dbReference>
<evidence type="ECO:0000256" key="2">
    <source>
        <dbReference type="ARBA" id="ARBA00022723"/>
    </source>
</evidence>
<dbReference type="NCBIfam" id="TIGR00195">
    <property type="entry name" value="exoDNase_III"/>
    <property type="match status" value="1"/>
</dbReference>
<feature type="site" description="Transition state stabilizer" evidence="7">
    <location>
        <position position="181"/>
    </location>
</feature>
<accession>A0AAC9P8H9</accession>
<dbReference type="GO" id="GO:0004519">
    <property type="term" value="F:endonuclease activity"/>
    <property type="evidence" value="ECO:0007669"/>
    <property type="project" value="InterPro"/>
</dbReference>
<dbReference type="InterPro" id="IPR037493">
    <property type="entry name" value="ExoIII-like"/>
</dbReference>
<feature type="binding site" evidence="6">
    <location>
        <position position="179"/>
    </location>
    <ligand>
        <name>Mg(2+)</name>
        <dbReference type="ChEBI" id="CHEBI:18420"/>
        <label>1</label>
    </ligand>
</feature>
<evidence type="ECO:0000256" key="8">
    <source>
        <dbReference type="SAM" id="MobiDB-lite"/>
    </source>
</evidence>
<dbReference type="Pfam" id="PF03372">
    <property type="entry name" value="Exo_endo_phos"/>
    <property type="match status" value="1"/>
</dbReference>
<keyword evidence="3 10" id="KW-0378">Hydrolase</keyword>
<dbReference type="PANTHER" id="PTHR43250:SF2">
    <property type="entry name" value="EXODEOXYRIBONUCLEASE III"/>
    <property type="match status" value="1"/>
</dbReference>
<feature type="binding site" evidence="6">
    <location>
        <position position="181"/>
    </location>
    <ligand>
        <name>Mg(2+)</name>
        <dbReference type="ChEBI" id="CHEBI:18420"/>
        <label>1</label>
    </ligand>
</feature>
<evidence type="ECO:0000256" key="4">
    <source>
        <dbReference type="ARBA" id="ARBA00022842"/>
    </source>
</evidence>
<comment type="cofactor">
    <cofactor evidence="6">
        <name>Mg(2+)</name>
        <dbReference type="ChEBI" id="CHEBI:18420"/>
    </cofactor>
    <cofactor evidence="6">
        <name>Mn(2+)</name>
        <dbReference type="ChEBI" id="CHEBI:29035"/>
    </cofactor>
    <text evidence="6">Probably binds two magnesium or manganese ions per subunit.</text>
</comment>
<feature type="binding site" evidence="6">
    <location>
        <position position="280"/>
    </location>
    <ligand>
        <name>Mg(2+)</name>
        <dbReference type="ChEBI" id="CHEBI:18420"/>
        <label>1</label>
    </ligand>
</feature>
<feature type="active site" description="Proton acceptor" evidence="5">
    <location>
        <position position="280"/>
    </location>
</feature>
<feature type="binding site" evidence="6">
    <location>
        <position position="279"/>
    </location>
    <ligand>
        <name>Mg(2+)</name>
        <dbReference type="ChEBI" id="CHEBI:18420"/>
        <label>1</label>
    </ligand>
</feature>
<evidence type="ECO:0000313" key="10">
    <source>
        <dbReference type="EMBL" id="APH54561.1"/>
    </source>
</evidence>
<dbReference type="EC" id="3.1.11.2" evidence="10"/>
<evidence type="ECO:0000256" key="5">
    <source>
        <dbReference type="PIRSR" id="PIRSR604808-1"/>
    </source>
</evidence>
<sequence>MRPLPAAAAPVSRLTDHPIARSTSYFKKAALPVKIATWNVNSIRQREAHVLSWLERNQPDILLLQEIKCETAAFPARAFAELGYQAEAVGQKAYNGVAVLSRVPFDVTQRALPGLPPDDAQARYIEIRALNTIIGNLYLPNGNSGGEAGYAYKLGWMEHLAQHAAGLLAAGEDLILAGDYNVCPTDEDYAPGALPPDDALLRPETRARFRSLLWLGLTDAVRALRPSGQLYTFWDYQAGAWPRDRGLRIDHVLLSSRMAERLLEAIPDRAERDRPQPSDHIPVTVSFEP</sequence>
<dbReference type="Proteomes" id="UP000182373">
    <property type="component" value="Chromosome"/>
</dbReference>
<feature type="active site" evidence="5">
    <location>
        <position position="138"/>
    </location>
</feature>
<dbReference type="GO" id="GO:0008311">
    <property type="term" value="F:double-stranded DNA 3'-5' DNA exonuclease activity"/>
    <property type="evidence" value="ECO:0007669"/>
    <property type="project" value="UniProtKB-EC"/>
</dbReference>
<dbReference type="GO" id="GO:0046872">
    <property type="term" value="F:metal ion binding"/>
    <property type="evidence" value="ECO:0007669"/>
    <property type="project" value="UniProtKB-KW"/>
</dbReference>
<feature type="region of interest" description="Disordered" evidence="8">
    <location>
        <begin position="267"/>
        <end position="289"/>
    </location>
</feature>
<keyword evidence="2 6" id="KW-0479">Metal-binding</keyword>
<dbReference type="EMBL" id="CP018191">
    <property type="protein sequence ID" value="APH54561.1"/>
    <property type="molecule type" value="Genomic_DNA"/>
</dbReference>